<dbReference type="AlphaFoldDB" id="M2YUP0"/>
<dbReference type="KEGG" id="pfj:MYCFIDRAFT_176736"/>
<gene>
    <name evidence="2" type="ORF">MYCFIDRAFT_176736</name>
</gene>
<evidence type="ECO:0000313" key="2">
    <source>
        <dbReference type="EMBL" id="EME81460.1"/>
    </source>
</evidence>
<dbReference type="HOGENOM" id="CLU_758945_0_0_1"/>
<accession>M2YUP0</accession>
<dbReference type="GeneID" id="19333622"/>
<name>M2YUP0_PSEFD</name>
<keyword evidence="1" id="KW-1133">Transmembrane helix</keyword>
<protein>
    <submittedName>
        <fullName evidence="2">Uncharacterized protein</fullName>
    </submittedName>
</protein>
<feature type="transmembrane region" description="Helical" evidence="1">
    <location>
        <begin position="273"/>
        <end position="306"/>
    </location>
</feature>
<dbReference type="Proteomes" id="UP000016932">
    <property type="component" value="Unassembled WGS sequence"/>
</dbReference>
<dbReference type="VEuPathDB" id="FungiDB:MYCFIDRAFT_176736"/>
<organism evidence="2 3">
    <name type="scientific">Pseudocercospora fijiensis (strain CIRAD86)</name>
    <name type="common">Black leaf streak disease fungus</name>
    <name type="synonym">Mycosphaerella fijiensis</name>
    <dbReference type="NCBI Taxonomy" id="383855"/>
    <lineage>
        <taxon>Eukaryota</taxon>
        <taxon>Fungi</taxon>
        <taxon>Dikarya</taxon>
        <taxon>Ascomycota</taxon>
        <taxon>Pezizomycotina</taxon>
        <taxon>Dothideomycetes</taxon>
        <taxon>Dothideomycetidae</taxon>
        <taxon>Mycosphaerellales</taxon>
        <taxon>Mycosphaerellaceae</taxon>
        <taxon>Pseudocercospora</taxon>
    </lineage>
</organism>
<keyword evidence="1" id="KW-0472">Membrane</keyword>
<keyword evidence="3" id="KW-1185">Reference proteome</keyword>
<dbReference type="EMBL" id="KB446560">
    <property type="protein sequence ID" value="EME81460.1"/>
    <property type="molecule type" value="Genomic_DNA"/>
</dbReference>
<evidence type="ECO:0000256" key="1">
    <source>
        <dbReference type="SAM" id="Phobius"/>
    </source>
</evidence>
<keyword evidence="1" id="KW-0812">Transmembrane</keyword>
<proteinExistence type="predicted"/>
<sequence>MARASISHLADSSLCLEHHIRCAFCSSVHLNIFPKPHAPVLQLRIHNSYEIYVKYDLYLQSVHLSRPVASLPTTVLAPDGRITKSKTIAPHPADFSQYQNGTDEDSALSYLGHNKDRELNMRYLVQILMAQDGNTACEIHVHQRRFTLFRSALSTLNMSLPVDTKPYLHFAASHRRAVGQGSSSRQGCGKKKCNDETGDMHHIYWSLRSTNLSMTNFLLIYQTICSFPSPPPLSTPQPSQPLPHPHAPSHSPLRACFVGTLGAKMEGLPCFIFGFRAVAGFFSCLVIGLGLEMGLLFFFCFVLSWAENADVVTLFNIFSMEELFEDFGDQWRADHNREVRYSSYSYWKIAALRTVKQKYLYTLNV</sequence>
<evidence type="ECO:0000313" key="3">
    <source>
        <dbReference type="Proteomes" id="UP000016932"/>
    </source>
</evidence>
<reference evidence="2 3" key="1">
    <citation type="journal article" date="2012" name="PLoS Pathog.">
        <title>Diverse lifestyles and strategies of plant pathogenesis encoded in the genomes of eighteen Dothideomycetes fungi.</title>
        <authorList>
            <person name="Ohm R.A."/>
            <person name="Feau N."/>
            <person name="Henrissat B."/>
            <person name="Schoch C.L."/>
            <person name="Horwitz B.A."/>
            <person name="Barry K.W."/>
            <person name="Condon B.J."/>
            <person name="Copeland A.C."/>
            <person name="Dhillon B."/>
            <person name="Glaser F."/>
            <person name="Hesse C.N."/>
            <person name="Kosti I."/>
            <person name="LaButti K."/>
            <person name="Lindquist E.A."/>
            <person name="Lucas S."/>
            <person name="Salamov A.A."/>
            <person name="Bradshaw R.E."/>
            <person name="Ciuffetti L."/>
            <person name="Hamelin R.C."/>
            <person name="Kema G.H.J."/>
            <person name="Lawrence C."/>
            <person name="Scott J.A."/>
            <person name="Spatafora J.W."/>
            <person name="Turgeon B.G."/>
            <person name="de Wit P.J.G.M."/>
            <person name="Zhong S."/>
            <person name="Goodwin S.B."/>
            <person name="Grigoriev I.V."/>
        </authorList>
    </citation>
    <scope>NUCLEOTIDE SEQUENCE [LARGE SCALE GENOMIC DNA]</scope>
    <source>
        <strain evidence="2 3">CIRAD86</strain>
    </source>
</reference>
<dbReference type="RefSeq" id="XP_007928640.1">
    <property type="nucleotide sequence ID" value="XM_007930449.1"/>
</dbReference>